<sequence length="304" mass="35132">MNSYLREMKKWSILSAALVLAFSSKISAQEGKYDFFGATYGYQNIKSDSVKGHMKNIDVFVNFPIYRSEEGMAGGRLQFKSKSISGLDPSISKDLYSTDLFVFWQTKINENYKIYIFGQLGVYSDLKDVSGEDFRYSFGARYTIQHNDNLRTGWGMSYNRQFFGHQLNPFISVDYRITPKLQLSGLLPIRPKVTYSINENLSWTNEIVASAASYRLSANEENSRFIRINNWYGMSGLEYKLAGNHKFSLGLGYDFINSIRLYDDTNANNWSIFTFDLRQKIQPVQEIKSRGLRFEIGYSFNLQK</sequence>
<feature type="domain" description="DUF6268" evidence="2">
    <location>
        <begin position="28"/>
        <end position="266"/>
    </location>
</feature>
<gene>
    <name evidence="3" type="ORF">SAMN05444371_0011</name>
</gene>
<evidence type="ECO:0000259" key="2">
    <source>
        <dbReference type="Pfam" id="PF19783"/>
    </source>
</evidence>
<accession>A0A1M6MXC1</accession>
<organism evidence="3 4">
    <name type="scientific">Epilithonimonas mollis</name>
    <dbReference type="NCBI Taxonomy" id="216903"/>
    <lineage>
        <taxon>Bacteria</taxon>
        <taxon>Pseudomonadati</taxon>
        <taxon>Bacteroidota</taxon>
        <taxon>Flavobacteriia</taxon>
        <taxon>Flavobacteriales</taxon>
        <taxon>Weeksellaceae</taxon>
        <taxon>Chryseobacterium group</taxon>
        <taxon>Epilithonimonas</taxon>
    </lineage>
</organism>
<evidence type="ECO:0000313" key="4">
    <source>
        <dbReference type="Proteomes" id="UP000184498"/>
    </source>
</evidence>
<dbReference type="STRING" id="216903.SAMN05444371_0011"/>
<feature type="chain" id="PRO_5013382472" description="DUF6268 domain-containing protein" evidence="1">
    <location>
        <begin position="29"/>
        <end position="304"/>
    </location>
</feature>
<keyword evidence="1" id="KW-0732">Signal</keyword>
<dbReference type="RefSeq" id="WP_072995578.1">
    <property type="nucleotide sequence ID" value="NZ_FRAM01000001.1"/>
</dbReference>
<dbReference type="Pfam" id="PF19783">
    <property type="entry name" value="DUF6268"/>
    <property type="match status" value="1"/>
</dbReference>
<reference evidence="4" key="1">
    <citation type="submission" date="2016-11" db="EMBL/GenBank/DDBJ databases">
        <authorList>
            <person name="Varghese N."/>
            <person name="Submissions S."/>
        </authorList>
    </citation>
    <scope>NUCLEOTIDE SEQUENCE [LARGE SCALE GENOMIC DNA]</scope>
    <source>
        <strain evidence="4">DSM 18016</strain>
    </source>
</reference>
<dbReference type="Proteomes" id="UP000184498">
    <property type="component" value="Unassembled WGS sequence"/>
</dbReference>
<evidence type="ECO:0000256" key="1">
    <source>
        <dbReference type="SAM" id="SignalP"/>
    </source>
</evidence>
<proteinExistence type="predicted"/>
<dbReference type="OrthoDB" id="1488805at2"/>
<dbReference type="EMBL" id="FRAM01000001">
    <property type="protein sequence ID" value="SHJ87963.1"/>
    <property type="molecule type" value="Genomic_DNA"/>
</dbReference>
<protein>
    <recommendedName>
        <fullName evidence="2">DUF6268 domain-containing protein</fullName>
    </recommendedName>
</protein>
<dbReference type="InterPro" id="IPR046235">
    <property type="entry name" value="DUF6268"/>
</dbReference>
<feature type="signal peptide" evidence="1">
    <location>
        <begin position="1"/>
        <end position="28"/>
    </location>
</feature>
<name>A0A1M6MXC1_9FLAO</name>
<keyword evidence="4" id="KW-1185">Reference proteome</keyword>
<evidence type="ECO:0000313" key="3">
    <source>
        <dbReference type="EMBL" id="SHJ87963.1"/>
    </source>
</evidence>
<dbReference type="AlphaFoldDB" id="A0A1M6MXC1"/>